<dbReference type="Pfam" id="PF04452">
    <property type="entry name" value="Methyltrans_RNA"/>
    <property type="match status" value="1"/>
</dbReference>
<dbReference type="NCBIfam" id="TIGR00046">
    <property type="entry name" value="RsmE family RNA methyltransferase"/>
    <property type="match status" value="1"/>
</dbReference>
<keyword evidence="6 12" id="KW-0698">rRNA processing</keyword>
<evidence type="ECO:0000256" key="12">
    <source>
        <dbReference type="PIRNR" id="PIRNR015601"/>
    </source>
</evidence>
<evidence type="ECO:0000256" key="6">
    <source>
        <dbReference type="ARBA" id="ARBA00022552"/>
    </source>
</evidence>
<comment type="function">
    <text evidence="10 12">Specifically methylates the N3 position of the uracil ring of uridine 1498 (m3U1498) in 16S rRNA. Acts on the fully assembled 30S ribosomal subunit.</text>
</comment>
<evidence type="ECO:0000256" key="2">
    <source>
        <dbReference type="ARBA" id="ARBA00005528"/>
    </source>
</evidence>
<dbReference type="InterPro" id="IPR046886">
    <property type="entry name" value="RsmE_MTase_dom"/>
</dbReference>
<dbReference type="RefSeq" id="WP_008613709.1">
    <property type="nucleotide sequence ID" value="NZ_AONQ01000003.1"/>
</dbReference>
<feature type="domain" description="Ribosomal RNA small subunit methyltransferase E methyltransferase" evidence="13">
    <location>
        <begin position="82"/>
        <end position="240"/>
    </location>
</feature>
<evidence type="ECO:0000256" key="8">
    <source>
        <dbReference type="ARBA" id="ARBA00022679"/>
    </source>
</evidence>
<evidence type="ECO:0000256" key="9">
    <source>
        <dbReference type="ARBA" id="ARBA00022691"/>
    </source>
</evidence>
<gene>
    <name evidence="15" type="ORF">H261_01931</name>
</gene>
<reference evidence="15 16" key="1">
    <citation type="journal article" date="2014" name="Genome Announc.">
        <title>Draft Genome Sequence of Magnetospirillum sp. Strain SO-1, a Freshwater Magnetotactic Bacterium Isolated from the Ol'khovka River, Russia.</title>
        <authorList>
            <person name="Grouzdev D.S."/>
            <person name="Dziuba M.V."/>
            <person name="Sukhacheva M.S."/>
            <person name="Mardanov A.V."/>
            <person name="Beletskiy A.V."/>
            <person name="Kuznetsov B.B."/>
            <person name="Skryabin K.G."/>
        </authorList>
    </citation>
    <scope>NUCLEOTIDE SEQUENCE [LARGE SCALE GENOMIC DNA]</scope>
    <source>
        <strain evidence="15 16">SO-1</strain>
    </source>
</reference>
<keyword evidence="8 12" id="KW-0808">Transferase</keyword>
<keyword evidence="9 12" id="KW-0949">S-adenosyl-L-methionine</keyword>
<dbReference type="InterPro" id="IPR015947">
    <property type="entry name" value="PUA-like_sf"/>
</dbReference>
<accession>M2ZW66</accession>
<proteinExistence type="inferred from homology"/>
<dbReference type="InterPro" id="IPR029028">
    <property type="entry name" value="Alpha/beta_knot_MTases"/>
</dbReference>
<dbReference type="GO" id="GO:0070042">
    <property type="term" value="F:rRNA (uridine-N3-)-methyltransferase activity"/>
    <property type="evidence" value="ECO:0007669"/>
    <property type="project" value="TreeGrafter"/>
</dbReference>
<feature type="domain" description="Ribosomal RNA small subunit methyltransferase E PUA-like" evidence="14">
    <location>
        <begin position="26"/>
        <end position="65"/>
    </location>
</feature>
<dbReference type="AlphaFoldDB" id="M2ZW66"/>
<dbReference type="InterPro" id="IPR046887">
    <property type="entry name" value="RsmE_PUA-like"/>
</dbReference>
<comment type="similarity">
    <text evidence="2 12">Belongs to the RNA methyltransferase RsmE family.</text>
</comment>
<dbReference type="Gene3D" id="3.40.1280.10">
    <property type="match status" value="1"/>
</dbReference>
<organism evidence="15 16">
    <name type="scientific">Paramagnetospirillum caucaseum</name>
    <dbReference type="NCBI Taxonomy" id="1244869"/>
    <lineage>
        <taxon>Bacteria</taxon>
        <taxon>Pseudomonadati</taxon>
        <taxon>Pseudomonadota</taxon>
        <taxon>Alphaproteobacteria</taxon>
        <taxon>Rhodospirillales</taxon>
        <taxon>Magnetospirillaceae</taxon>
        <taxon>Paramagnetospirillum</taxon>
    </lineage>
</organism>
<dbReference type="OrthoDB" id="9815641at2"/>
<dbReference type="Proteomes" id="UP000011744">
    <property type="component" value="Unassembled WGS sequence"/>
</dbReference>
<dbReference type="InterPro" id="IPR029026">
    <property type="entry name" value="tRNA_m1G_MTases_N"/>
</dbReference>
<sequence>MTDSASRPRFRLFVPAPLAAGVAVALTRDQTHYLAAVMRAEPGEMVLLFNGADGEWLARIAALAKAGAALVPERRTRPQTPEPDLWLLAAPLKKDRTDLVVEKAAELGVSRLWPVFTRRTNAGRVNIERLRAHLTEAAEQCERLTVPDLAEPAALDKVLAGWPAERVLLFLDEGGGGPPLTQVLTGLPPGPLALLVGPEGGFDDGERRLITAQPFARAVGLGPRILRAETAAIAALAVVQAIRGDWGSTPRTPC</sequence>
<dbReference type="GO" id="GO:0005737">
    <property type="term" value="C:cytoplasm"/>
    <property type="evidence" value="ECO:0007669"/>
    <property type="project" value="UniProtKB-SubCell"/>
</dbReference>
<dbReference type="PATRIC" id="fig|1244869.3.peg.381"/>
<evidence type="ECO:0000313" key="15">
    <source>
        <dbReference type="EMBL" id="EME71652.1"/>
    </source>
</evidence>
<dbReference type="PANTHER" id="PTHR30027">
    <property type="entry name" value="RIBOSOMAL RNA SMALL SUBUNIT METHYLTRANSFERASE E"/>
    <property type="match status" value="1"/>
</dbReference>
<evidence type="ECO:0000256" key="5">
    <source>
        <dbReference type="ARBA" id="ARBA00022490"/>
    </source>
</evidence>
<dbReference type="PANTHER" id="PTHR30027:SF3">
    <property type="entry name" value="16S RRNA (URACIL(1498)-N(3))-METHYLTRANSFERASE"/>
    <property type="match status" value="1"/>
</dbReference>
<dbReference type="Gene3D" id="2.40.240.20">
    <property type="entry name" value="Hypothetical PUA domain-like, domain 1"/>
    <property type="match status" value="1"/>
</dbReference>
<dbReference type="GO" id="GO:0070475">
    <property type="term" value="P:rRNA base methylation"/>
    <property type="evidence" value="ECO:0007669"/>
    <property type="project" value="TreeGrafter"/>
</dbReference>
<evidence type="ECO:0000256" key="11">
    <source>
        <dbReference type="ARBA" id="ARBA00047944"/>
    </source>
</evidence>
<dbReference type="InterPro" id="IPR006700">
    <property type="entry name" value="RsmE"/>
</dbReference>
<dbReference type="SUPFAM" id="SSF75217">
    <property type="entry name" value="alpha/beta knot"/>
    <property type="match status" value="1"/>
</dbReference>
<evidence type="ECO:0000313" key="16">
    <source>
        <dbReference type="Proteomes" id="UP000011744"/>
    </source>
</evidence>
<dbReference type="NCBIfam" id="NF008696">
    <property type="entry name" value="PRK11713.3-5"/>
    <property type="match status" value="1"/>
</dbReference>
<comment type="caution">
    <text evidence="15">The sequence shown here is derived from an EMBL/GenBank/DDBJ whole genome shotgun (WGS) entry which is preliminary data.</text>
</comment>
<evidence type="ECO:0000256" key="10">
    <source>
        <dbReference type="ARBA" id="ARBA00025699"/>
    </source>
</evidence>
<dbReference type="SUPFAM" id="SSF88697">
    <property type="entry name" value="PUA domain-like"/>
    <property type="match status" value="1"/>
</dbReference>
<keyword evidence="16" id="KW-1185">Reference proteome</keyword>
<comment type="catalytic activity">
    <reaction evidence="11 12">
        <text>uridine(1498) in 16S rRNA + S-adenosyl-L-methionine = N(3)-methyluridine(1498) in 16S rRNA + S-adenosyl-L-homocysteine + H(+)</text>
        <dbReference type="Rhea" id="RHEA:42920"/>
        <dbReference type="Rhea" id="RHEA-COMP:10283"/>
        <dbReference type="Rhea" id="RHEA-COMP:10284"/>
        <dbReference type="ChEBI" id="CHEBI:15378"/>
        <dbReference type="ChEBI" id="CHEBI:57856"/>
        <dbReference type="ChEBI" id="CHEBI:59789"/>
        <dbReference type="ChEBI" id="CHEBI:65315"/>
        <dbReference type="ChEBI" id="CHEBI:74502"/>
        <dbReference type="EC" id="2.1.1.193"/>
    </reaction>
</comment>
<dbReference type="STRING" id="1244869.H261_01931"/>
<evidence type="ECO:0000256" key="3">
    <source>
        <dbReference type="ARBA" id="ARBA00012328"/>
    </source>
</evidence>
<dbReference type="Pfam" id="PF20260">
    <property type="entry name" value="PUA_4"/>
    <property type="match status" value="1"/>
</dbReference>
<keyword evidence="5 12" id="KW-0963">Cytoplasm</keyword>
<evidence type="ECO:0000256" key="7">
    <source>
        <dbReference type="ARBA" id="ARBA00022603"/>
    </source>
</evidence>
<dbReference type="PIRSF" id="PIRSF015601">
    <property type="entry name" value="MTase_slr0722"/>
    <property type="match status" value="1"/>
</dbReference>
<evidence type="ECO:0000256" key="1">
    <source>
        <dbReference type="ARBA" id="ARBA00004496"/>
    </source>
</evidence>
<evidence type="ECO:0000259" key="13">
    <source>
        <dbReference type="Pfam" id="PF04452"/>
    </source>
</evidence>
<dbReference type="EC" id="2.1.1.193" evidence="3 12"/>
<dbReference type="CDD" id="cd18084">
    <property type="entry name" value="RsmE-like"/>
    <property type="match status" value="1"/>
</dbReference>
<name>M2ZW66_9PROT</name>
<keyword evidence="7 12" id="KW-0489">Methyltransferase</keyword>
<protein>
    <recommendedName>
        <fullName evidence="4 12">Ribosomal RNA small subunit methyltransferase E</fullName>
        <ecNumber evidence="3 12">2.1.1.193</ecNumber>
    </recommendedName>
</protein>
<dbReference type="EMBL" id="AONQ01000003">
    <property type="protein sequence ID" value="EME71652.1"/>
    <property type="molecule type" value="Genomic_DNA"/>
</dbReference>
<comment type="subcellular location">
    <subcellularLocation>
        <location evidence="1 12">Cytoplasm</location>
    </subcellularLocation>
</comment>
<dbReference type="eggNOG" id="COG1385">
    <property type="taxonomic scope" value="Bacteria"/>
</dbReference>
<evidence type="ECO:0000259" key="14">
    <source>
        <dbReference type="Pfam" id="PF20260"/>
    </source>
</evidence>
<evidence type="ECO:0000256" key="4">
    <source>
        <dbReference type="ARBA" id="ARBA00013673"/>
    </source>
</evidence>